<evidence type="ECO:0000313" key="3">
    <source>
        <dbReference type="Proteomes" id="UP000318538"/>
    </source>
</evidence>
<evidence type="ECO:0000313" key="2">
    <source>
        <dbReference type="EMBL" id="QDT03055.1"/>
    </source>
</evidence>
<keyword evidence="3" id="KW-1185">Reference proteome</keyword>
<evidence type="ECO:0000256" key="1">
    <source>
        <dbReference type="SAM" id="Phobius"/>
    </source>
</evidence>
<accession>A0A517N7E7</accession>
<feature type="transmembrane region" description="Helical" evidence="1">
    <location>
        <begin position="21"/>
        <end position="39"/>
    </location>
</feature>
<reference evidence="2 3" key="1">
    <citation type="submission" date="2019-02" db="EMBL/GenBank/DDBJ databases">
        <title>Deep-cultivation of Planctomycetes and their phenomic and genomic characterization uncovers novel biology.</title>
        <authorList>
            <person name="Wiegand S."/>
            <person name="Jogler M."/>
            <person name="Boedeker C."/>
            <person name="Pinto D."/>
            <person name="Vollmers J."/>
            <person name="Rivas-Marin E."/>
            <person name="Kohn T."/>
            <person name="Peeters S.H."/>
            <person name="Heuer A."/>
            <person name="Rast P."/>
            <person name="Oberbeckmann S."/>
            <person name="Bunk B."/>
            <person name="Jeske O."/>
            <person name="Meyerdierks A."/>
            <person name="Storesund J.E."/>
            <person name="Kallscheuer N."/>
            <person name="Luecker S."/>
            <person name="Lage O.M."/>
            <person name="Pohl T."/>
            <person name="Merkel B.J."/>
            <person name="Hornburger P."/>
            <person name="Mueller R.-W."/>
            <person name="Bruemmer F."/>
            <person name="Labrenz M."/>
            <person name="Spormann A.M."/>
            <person name="Op den Camp H."/>
            <person name="Overmann J."/>
            <person name="Amann R."/>
            <person name="Jetten M.S.M."/>
            <person name="Mascher T."/>
            <person name="Medema M.H."/>
            <person name="Devos D.P."/>
            <person name="Kaster A.-K."/>
            <person name="Ovreas L."/>
            <person name="Rohde M."/>
            <person name="Galperin M.Y."/>
            <person name="Jogler C."/>
        </authorList>
    </citation>
    <scope>NUCLEOTIDE SEQUENCE [LARGE SCALE GENOMIC DNA]</scope>
    <source>
        <strain evidence="2 3">K22_7</strain>
    </source>
</reference>
<dbReference type="KEGG" id="rlc:K227x_14340"/>
<feature type="transmembrane region" description="Helical" evidence="1">
    <location>
        <begin position="51"/>
        <end position="68"/>
    </location>
</feature>
<name>A0A517N7E7_9BACT</name>
<dbReference type="Proteomes" id="UP000318538">
    <property type="component" value="Chromosome"/>
</dbReference>
<proteinExistence type="predicted"/>
<keyword evidence="1" id="KW-1133">Transmembrane helix</keyword>
<sequence>MSAVRRLKLFRSEIGSVRRPLSIFDLLLFTLIAGVHLAHLPLAVDFSNSPLTLLIPLVPTLAAVWIQLRFRLRTLQATLTHYTVCVVWAFLYGYGYCLTLNGRQASTPTHGRIFDPFSWALDDMREMAVFALLTSAMYAGVSRFVLRRANRKIAPMTEARITANHDMHGSTACDVSRNGQSTLRAP</sequence>
<keyword evidence="1" id="KW-0812">Transmembrane</keyword>
<feature type="transmembrane region" description="Helical" evidence="1">
    <location>
        <begin position="127"/>
        <end position="146"/>
    </location>
</feature>
<gene>
    <name evidence="2" type="ORF">K227x_14340</name>
</gene>
<dbReference type="EMBL" id="CP036525">
    <property type="protein sequence ID" value="QDT03055.1"/>
    <property type="molecule type" value="Genomic_DNA"/>
</dbReference>
<dbReference type="AlphaFoldDB" id="A0A517N7E7"/>
<keyword evidence="1" id="KW-0472">Membrane</keyword>
<protein>
    <submittedName>
        <fullName evidence="2">Uncharacterized protein</fullName>
    </submittedName>
</protein>
<organism evidence="2 3">
    <name type="scientific">Rubripirellula lacrimiformis</name>
    <dbReference type="NCBI Taxonomy" id="1930273"/>
    <lineage>
        <taxon>Bacteria</taxon>
        <taxon>Pseudomonadati</taxon>
        <taxon>Planctomycetota</taxon>
        <taxon>Planctomycetia</taxon>
        <taxon>Pirellulales</taxon>
        <taxon>Pirellulaceae</taxon>
        <taxon>Rubripirellula</taxon>
    </lineage>
</organism>